<dbReference type="PANTHER" id="PTHR46961:SF5">
    <property type="entry name" value="DYNEIN AXONEMAL HEAVY CHAIN 1"/>
    <property type="match status" value="1"/>
</dbReference>
<sequence length="112" mass="12541">MLVHYLAEYNLASTAPLDLVMFEDAIAHLCRAARIMRQPMANALFLGMGGSGRQSVSRLAAYIAELTCMQIEITRTYGMSEWRDDLKRTMMKAGAENRGMVFLFSDAQASLR</sequence>
<dbReference type="InterPro" id="IPR024317">
    <property type="entry name" value="Dynein_heavy_chain_D4_dom"/>
</dbReference>
<dbReference type="GO" id="GO:0051959">
    <property type="term" value="F:dynein light intermediate chain binding"/>
    <property type="evidence" value="ECO:0007669"/>
    <property type="project" value="InterPro"/>
</dbReference>
<gene>
    <name evidence="3" type="primary">DNAH1</name>
    <name evidence="3" type="ORF">EVAR_12633_1</name>
</gene>
<accession>A0A4C1ZBJ0</accession>
<comment type="caution">
    <text evidence="3">The sequence shown here is derived from an EMBL/GenBank/DDBJ whole genome shotgun (WGS) entry which is preliminary data.</text>
</comment>
<reference evidence="3 4" key="1">
    <citation type="journal article" date="2019" name="Commun. Biol.">
        <title>The bagworm genome reveals a unique fibroin gene that provides high tensile strength.</title>
        <authorList>
            <person name="Kono N."/>
            <person name="Nakamura H."/>
            <person name="Ohtoshi R."/>
            <person name="Tomita M."/>
            <person name="Numata K."/>
            <person name="Arakawa K."/>
        </authorList>
    </citation>
    <scope>NUCLEOTIDE SEQUENCE [LARGE SCALE GENOMIC DNA]</scope>
</reference>
<feature type="domain" description="Dynein heavy chain AAA module D4" evidence="2">
    <location>
        <begin position="17"/>
        <end position="108"/>
    </location>
</feature>
<organism evidence="3 4">
    <name type="scientific">Eumeta variegata</name>
    <name type="common">Bagworm moth</name>
    <name type="synonym">Eumeta japonica</name>
    <dbReference type="NCBI Taxonomy" id="151549"/>
    <lineage>
        <taxon>Eukaryota</taxon>
        <taxon>Metazoa</taxon>
        <taxon>Ecdysozoa</taxon>
        <taxon>Arthropoda</taxon>
        <taxon>Hexapoda</taxon>
        <taxon>Insecta</taxon>
        <taxon>Pterygota</taxon>
        <taxon>Neoptera</taxon>
        <taxon>Endopterygota</taxon>
        <taxon>Lepidoptera</taxon>
        <taxon>Glossata</taxon>
        <taxon>Ditrysia</taxon>
        <taxon>Tineoidea</taxon>
        <taxon>Psychidae</taxon>
        <taxon>Oiketicinae</taxon>
        <taxon>Eumeta</taxon>
    </lineage>
</organism>
<name>A0A4C1ZBJ0_EUMVA</name>
<dbReference type="SUPFAM" id="SSF52540">
    <property type="entry name" value="P-loop containing nucleoside triphosphate hydrolases"/>
    <property type="match status" value="1"/>
</dbReference>
<dbReference type="GO" id="GO:0007018">
    <property type="term" value="P:microtubule-based movement"/>
    <property type="evidence" value="ECO:0007669"/>
    <property type="project" value="InterPro"/>
</dbReference>
<proteinExistence type="inferred from homology"/>
<dbReference type="InterPro" id="IPR026983">
    <property type="entry name" value="DHC"/>
</dbReference>
<protein>
    <submittedName>
        <fullName evidence="3">Dynein heavy chain 1, axonemal</fullName>
    </submittedName>
</protein>
<dbReference type="GO" id="GO:0045505">
    <property type="term" value="F:dynein intermediate chain binding"/>
    <property type="evidence" value="ECO:0007669"/>
    <property type="project" value="InterPro"/>
</dbReference>
<comment type="similarity">
    <text evidence="1">Belongs to the dynein heavy chain family.</text>
</comment>
<dbReference type="Proteomes" id="UP000299102">
    <property type="component" value="Unassembled WGS sequence"/>
</dbReference>
<evidence type="ECO:0000313" key="4">
    <source>
        <dbReference type="Proteomes" id="UP000299102"/>
    </source>
</evidence>
<dbReference type="AlphaFoldDB" id="A0A4C1ZBJ0"/>
<keyword evidence="4" id="KW-1185">Reference proteome</keyword>
<evidence type="ECO:0000259" key="2">
    <source>
        <dbReference type="Pfam" id="PF12780"/>
    </source>
</evidence>
<evidence type="ECO:0000256" key="1">
    <source>
        <dbReference type="ARBA" id="ARBA00008887"/>
    </source>
</evidence>
<dbReference type="Gene3D" id="3.40.50.300">
    <property type="entry name" value="P-loop containing nucleotide triphosphate hydrolases"/>
    <property type="match status" value="1"/>
</dbReference>
<dbReference type="STRING" id="151549.A0A4C1ZBJ0"/>
<dbReference type="GO" id="GO:0030286">
    <property type="term" value="C:dynein complex"/>
    <property type="evidence" value="ECO:0007669"/>
    <property type="project" value="InterPro"/>
</dbReference>
<dbReference type="Pfam" id="PF12780">
    <property type="entry name" value="AAA_8"/>
    <property type="match status" value="1"/>
</dbReference>
<dbReference type="PANTHER" id="PTHR46961">
    <property type="entry name" value="DYNEIN HEAVY CHAIN 1, AXONEMAL-LIKE PROTEIN"/>
    <property type="match status" value="1"/>
</dbReference>
<dbReference type="EMBL" id="BGZK01001683">
    <property type="protein sequence ID" value="GBP84494.1"/>
    <property type="molecule type" value="Genomic_DNA"/>
</dbReference>
<dbReference type="InterPro" id="IPR027417">
    <property type="entry name" value="P-loop_NTPase"/>
</dbReference>
<dbReference type="OrthoDB" id="424310at2759"/>
<evidence type="ECO:0000313" key="3">
    <source>
        <dbReference type="EMBL" id="GBP84494.1"/>
    </source>
</evidence>